<protein>
    <recommendedName>
        <fullName evidence="3">DNA-binding protein</fullName>
    </recommendedName>
</protein>
<organism evidence="1 2">
    <name type="scientific">Nocardia carnea</name>
    <dbReference type="NCBI Taxonomy" id="37328"/>
    <lineage>
        <taxon>Bacteria</taxon>
        <taxon>Bacillati</taxon>
        <taxon>Actinomycetota</taxon>
        <taxon>Actinomycetes</taxon>
        <taxon>Mycobacteriales</taxon>
        <taxon>Nocardiaceae</taxon>
        <taxon>Nocardia</taxon>
    </lineage>
</organism>
<evidence type="ECO:0008006" key="3">
    <source>
        <dbReference type="Google" id="ProtNLM"/>
    </source>
</evidence>
<reference evidence="1 2" key="1">
    <citation type="submission" date="2024-10" db="EMBL/GenBank/DDBJ databases">
        <title>The Natural Products Discovery Center: Release of the First 8490 Sequenced Strains for Exploring Actinobacteria Biosynthetic Diversity.</title>
        <authorList>
            <person name="Kalkreuter E."/>
            <person name="Kautsar S.A."/>
            <person name="Yang D."/>
            <person name="Bader C.D."/>
            <person name="Teijaro C.N."/>
            <person name="Fluegel L."/>
            <person name="Davis C.M."/>
            <person name="Simpson J.R."/>
            <person name="Lauterbach L."/>
            <person name="Steele A.D."/>
            <person name="Gui C."/>
            <person name="Meng S."/>
            <person name="Li G."/>
            <person name="Viehrig K."/>
            <person name="Ye F."/>
            <person name="Su P."/>
            <person name="Kiefer A.F."/>
            <person name="Nichols A."/>
            <person name="Cepeda A.J."/>
            <person name="Yan W."/>
            <person name="Fan B."/>
            <person name="Jiang Y."/>
            <person name="Adhikari A."/>
            <person name="Zheng C.-J."/>
            <person name="Schuster L."/>
            <person name="Cowan T.M."/>
            <person name="Smanski M.J."/>
            <person name="Chevrette M.G."/>
            <person name="De Carvalho L.P.S."/>
            <person name="Shen B."/>
        </authorList>
    </citation>
    <scope>NUCLEOTIDE SEQUENCE [LARGE SCALE GENOMIC DNA]</scope>
    <source>
        <strain evidence="1 2">NPDC020568</strain>
    </source>
</reference>
<dbReference type="EMBL" id="JBIRUQ010000001">
    <property type="protein sequence ID" value="MFI1460007.1"/>
    <property type="molecule type" value="Genomic_DNA"/>
</dbReference>
<proteinExistence type="predicted"/>
<dbReference type="Proteomes" id="UP001611263">
    <property type="component" value="Unassembled WGS sequence"/>
</dbReference>
<evidence type="ECO:0000313" key="1">
    <source>
        <dbReference type="EMBL" id="MFI1460007.1"/>
    </source>
</evidence>
<evidence type="ECO:0000313" key="2">
    <source>
        <dbReference type="Proteomes" id="UP001611263"/>
    </source>
</evidence>
<gene>
    <name evidence="1" type="ORF">ACH4WX_04715</name>
</gene>
<name>A0ABW7TG46_9NOCA</name>
<sequence length="234" mass="26035">MAEAYEPEGIATTRAGQPWLAAECRRLVEQVRVGKSVTELAAEFGRTDGAIRARCHMLLPPDRRAEANSKRLAVQLLGIELHNDPDYDWEEHLRAHAAAAHRLYWSEAMDSALLEGWQQRASWEELTAATGAEDREVAQRLKRRGVVASQQEIFDRIGPMGYNRPRTEPADLEPSPLWVLVISGLRGRPRHVSLHTRRAGADTTLADVTTQHLAEGGRAEELNISIVSRAPNTA</sequence>
<comment type="caution">
    <text evidence="1">The sequence shown here is derived from an EMBL/GenBank/DDBJ whole genome shotgun (WGS) entry which is preliminary data.</text>
</comment>
<dbReference type="RefSeq" id="WP_033241709.1">
    <property type="nucleotide sequence ID" value="NZ_JBIRUQ010000001.1"/>
</dbReference>
<dbReference type="GeneID" id="93505602"/>
<keyword evidence="2" id="KW-1185">Reference proteome</keyword>
<accession>A0ABW7TG46</accession>